<dbReference type="EMBL" id="JABANO010029854">
    <property type="protein sequence ID" value="KAF4712853.1"/>
    <property type="molecule type" value="Genomic_DNA"/>
</dbReference>
<proteinExistence type="predicted"/>
<evidence type="ECO:0000313" key="1">
    <source>
        <dbReference type="EMBL" id="KAF4712853.1"/>
    </source>
</evidence>
<comment type="caution">
    <text evidence="1">The sequence shown here is derived from an EMBL/GenBank/DDBJ whole genome shotgun (WGS) entry which is preliminary data.</text>
</comment>
<accession>A0A7J6QWZ5</accession>
<name>A0A7J6QWZ5_PEROL</name>
<organism evidence="1 2">
    <name type="scientific">Perkinsus olseni</name>
    <name type="common">Perkinsus atlanticus</name>
    <dbReference type="NCBI Taxonomy" id="32597"/>
    <lineage>
        <taxon>Eukaryota</taxon>
        <taxon>Sar</taxon>
        <taxon>Alveolata</taxon>
        <taxon>Perkinsozoa</taxon>
        <taxon>Perkinsea</taxon>
        <taxon>Perkinsida</taxon>
        <taxon>Perkinsidae</taxon>
        <taxon>Perkinsus</taxon>
    </lineage>
</organism>
<dbReference type="Proteomes" id="UP000553632">
    <property type="component" value="Unassembled WGS sequence"/>
</dbReference>
<reference evidence="1 2" key="1">
    <citation type="submission" date="2020-04" db="EMBL/GenBank/DDBJ databases">
        <title>Perkinsus olseni comparative genomics.</title>
        <authorList>
            <person name="Bogema D.R."/>
        </authorList>
    </citation>
    <scope>NUCLEOTIDE SEQUENCE [LARGE SCALE GENOMIC DNA]</scope>
    <source>
        <strain evidence="1 2">ATCC PRA-207</strain>
    </source>
</reference>
<evidence type="ECO:0000313" key="2">
    <source>
        <dbReference type="Proteomes" id="UP000553632"/>
    </source>
</evidence>
<keyword evidence="2" id="KW-1185">Reference proteome</keyword>
<protein>
    <submittedName>
        <fullName evidence="1">Uncharacterized protein</fullName>
    </submittedName>
</protein>
<dbReference type="AlphaFoldDB" id="A0A7J6QWZ5"/>
<sequence length="82" mass="9146">MYRMKASTPQVPVRLLQDLHHELPHGASDNAENTVVFEQAVVAHFDAMLLSPTQQLRSRRLIIANLSGSDERAGTSLENVYC</sequence>
<gene>
    <name evidence="1" type="ORF">FOZ63_012239</name>
</gene>